<reference evidence="2 3" key="1">
    <citation type="submission" date="2023-01" db="EMBL/GenBank/DDBJ databases">
        <authorList>
            <person name="Kreplak J."/>
        </authorList>
    </citation>
    <scope>NUCLEOTIDE SEQUENCE [LARGE SCALE GENOMIC DNA]</scope>
</reference>
<evidence type="ECO:0000313" key="2">
    <source>
        <dbReference type="EMBL" id="CAI8599361.1"/>
    </source>
</evidence>
<dbReference type="EMBL" id="OX451737">
    <property type="protein sequence ID" value="CAI8599361.1"/>
    <property type="molecule type" value="Genomic_DNA"/>
</dbReference>
<evidence type="ECO:0000259" key="1">
    <source>
        <dbReference type="Pfam" id="PF20167"/>
    </source>
</evidence>
<keyword evidence="3" id="KW-1185">Reference proteome</keyword>
<dbReference type="InterPro" id="IPR046796">
    <property type="entry name" value="Transposase_32_dom"/>
</dbReference>
<evidence type="ECO:0000313" key="3">
    <source>
        <dbReference type="Proteomes" id="UP001157006"/>
    </source>
</evidence>
<feature type="domain" description="Putative plant transposon protein" evidence="1">
    <location>
        <begin position="8"/>
        <end position="165"/>
    </location>
</feature>
<dbReference type="Pfam" id="PF20167">
    <property type="entry name" value="Transposase_32"/>
    <property type="match status" value="1"/>
</dbReference>
<protein>
    <recommendedName>
        <fullName evidence="1">Putative plant transposon protein domain-containing protein</fullName>
    </recommendedName>
</protein>
<sequence>MTTVAGLRECYETFVREFIVNIPRERDNISNKEYIKVFVRGNCIEFSPQIINRYVERNVSKQVEMEVIDNTICIKISAERVTYWPRKKKLSVSDLTIKYVVLNRIGVVNWVPKNDTSLITIRLGKFIYIVGTKTKVDFGNYVFEQIVKHTRSYGVKMPIAFPTIICGIIMNQHPGILNILDE</sequence>
<dbReference type="Proteomes" id="UP001157006">
    <property type="component" value="Chromosome 2"/>
</dbReference>
<name>A0AAV0ZNG0_VICFA</name>
<dbReference type="AlphaFoldDB" id="A0AAV0ZNG0"/>
<organism evidence="2 3">
    <name type="scientific">Vicia faba</name>
    <name type="common">Broad bean</name>
    <name type="synonym">Faba vulgaris</name>
    <dbReference type="NCBI Taxonomy" id="3906"/>
    <lineage>
        <taxon>Eukaryota</taxon>
        <taxon>Viridiplantae</taxon>
        <taxon>Streptophyta</taxon>
        <taxon>Embryophyta</taxon>
        <taxon>Tracheophyta</taxon>
        <taxon>Spermatophyta</taxon>
        <taxon>Magnoliopsida</taxon>
        <taxon>eudicotyledons</taxon>
        <taxon>Gunneridae</taxon>
        <taxon>Pentapetalae</taxon>
        <taxon>rosids</taxon>
        <taxon>fabids</taxon>
        <taxon>Fabales</taxon>
        <taxon>Fabaceae</taxon>
        <taxon>Papilionoideae</taxon>
        <taxon>50 kb inversion clade</taxon>
        <taxon>NPAAA clade</taxon>
        <taxon>Hologalegina</taxon>
        <taxon>IRL clade</taxon>
        <taxon>Fabeae</taxon>
        <taxon>Vicia</taxon>
    </lineage>
</organism>
<accession>A0AAV0ZNG0</accession>
<gene>
    <name evidence="2" type="ORF">VFH_II171600</name>
</gene>
<proteinExistence type="predicted"/>